<reference evidence="5" key="1">
    <citation type="journal article" date="2017" name="Nat. Commun.">
        <title>The North American bullfrog draft genome provides insight into hormonal regulation of long noncoding RNA.</title>
        <authorList>
            <person name="Hammond S.A."/>
            <person name="Warren R.L."/>
            <person name="Vandervalk B.P."/>
            <person name="Kucuk E."/>
            <person name="Khan H."/>
            <person name="Gibb E.A."/>
            <person name="Pandoh P."/>
            <person name="Kirk H."/>
            <person name="Zhao Y."/>
            <person name="Jones M."/>
            <person name="Mungall A.J."/>
            <person name="Coope R."/>
            <person name="Pleasance S."/>
            <person name="Moore R.A."/>
            <person name="Holt R.A."/>
            <person name="Round J.M."/>
            <person name="Ohora S."/>
            <person name="Walle B.V."/>
            <person name="Veldhoen N."/>
            <person name="Helbing C.C."/>
            <person name="Birol I."/>
        </authorList>
    </citation>
    <scope>NUCLEOTIDE SEQUENCE [LARGE SCALE GENOMIC DNA]</scope>
</reference>
<organism evidence="4 5">
    <name type="scientific">Aquarana catesbeiana</name>
    <name type="common">American bullfrog</name>
    <name type="synonym">Rana catesbeiana</name>
    <dbReference type="NCBI Taxonomy" id="8400"/>
    <lineage>
        <taxon>Eukaryota</taxon>
        <taxon>Metazoa</taxon>
        <taxon>Chordata</taxon>
        <taxon>Craniata</taxon>
        <taxon>Vertebrata</taxon>
        <taxon>Euteleostomi</taxon>
        <taxon>Amphibia</taxon>
        <taxon>Batrachia</taxon>
        <taxon>Anura</taxon>
        <taxon>Neobatrachia</taxon>
        <taxon>Ranoidea</taxon>
        <taxon>Ranidae</taxon>
        <taxon>Aquarana</taxon>
    </lineage>
</organism>
<dbReference type="AlphaFoldDB" id="A0A2G9SB83"/>
<gene>
    <name evidence="4" type="ORF">AB205_0190100</name>
</gene>
<evidence type="ECO:0000256" key="2">
    <source>
        <dbReference type="PROSITE-ProRule" id="PRU00135"/>
    </source>
</evidence>
<evidence type="ECO:0000313" key="4">
    <source>
        <dbReference type="EMBL" id="PIO37344.1"/>
    </source>
</evidence>
<keyword evidence="1 2" id="KW-0344">Guanine-nucleotide releasing factor</keyword>
<keyword evidence="5" id="KW-1185">Reference proteome</keyword>
<dbReference type="InterPro" id="IPR000651">
    <property type="entry name" value="Ras-like_Gua-exchang_fac_N"/>
</dbReference>
<accession>A0A2G9SB83</accession>
<dbReference type="InterPro" id="IPR036964">
    <property type="entry name" value="RASGEF_cat_dom_sf"/>
</dbReference>
<evidence type="ECO:0000259" key="3">
    <source>
        <dbReference type="PROSITE" id="PS50212"/>
    </source>
</evidence>
<dbReference type="Gene3D" id="1.20.870.10">
    <property type="entry name" value="Son of sevenless (SoS) protein Chain: S domain 1"/>
    <property type="match status" value="1"/>
</dbReference>
<feature type="non-terminal residue" evidence="4">
    <location>
        <position position="1"/>
    </location>
</feature>
<dbReference type="GO" id="GO:0007264">
    <property type="term" value="P:small GTPase-mediated signal transduction"/>
    <property type="evidence" value="ECO:0007669"/>
    <property type="project" value="InterPro"/>
</dbReference>
<dbReference type="GO" id="GO:0005085">
    <property type="term" value="F:guanyl-nucleotide exchange factor activity"/>
    <property type="evidence" value="ECO:0007669"/>
    <property type="project" value="UniProtKB-KW"/>
</dbReference>
<dbReference type="OrthoDB" id="546434at2759"/>
<feature type="domain" description="N-terminal Ras-GEF" evidence="3">
    <location>
        <begin position="1"/>
        <end position="76"/>
    </location>
</feature>
<evidence type="ECO:0000256" key="1">
    <source>
        <dbReference type="ARBA" id="ARBA00022658"/>
    </source>
</evidence>
<proteinExistence type="predicted"/>
<dbReference type="Gene3D" id="1.10.840.10">
    <property type="entry name" value="Ras guanine-nucleotide exchange factors catalytic domain"/>
    <property type="match status" value="1"/>
</dbReference>
<dbReference type="Proteomes" id="UP000228934">
    <property type="component" value="Unassembled WGS sequence"/>
</dbReference>
<sequence>ISSCQRTFYQVILFTQKILFGFRVLNVCRHWVEHHFYDFERDADLLVRLEEFIGTVRGKAMKKWVESITKIILRKKQAQANGPSHNITFESLPPPIEWHISRPGQIDTFDLLTLHPIEIARQLTLLESDLYRYYFIIYY</sequence>
<name>A0A2G9SB83_AQUCT</name>
<dbReference type="PROSITE" id="PS50212">
    <property type="entry name" value="RASGEF_NTER"/>
    <property type="match status" value="1"/>
</dbReference>
<dbReference type="SUPFAM" id="SSF48366">
    <property type="entry name" value="Ras GEF"/>
    <property type="match status" value="1"/>
</dbReference>
<protein>
    <recommendedName>
        <fullName evidence="3">N-terminal Ras-GEF domain-containing protein</fullName>
    </recommendedName>
</protein>
<dbReference type="EMBL" id="KV925216">
    <property type="protein sequence ID" value="PIO37344.1"/>
    <property type="molecule type" value="Genomic_DNA"/>
</dbReference>
<evidence type="ECO:0000313" key="5">
    <source>
        <dbReference type="Proteomes" id="UP000228934"/>
    </source>
</evidence>
<dbReference type="InterPro" id="IPR023578">
    <property type="entry name" value="Ras_GEF_dom_sf"/>
</dbReference>